<evidence type="ECO:0000313" key="5">
    <source>
        <dbReference type="EMBL" id="MCJ2189275.1"/>
    </source>
</evidence>
<dbReference type="InterPro" id="IPR051012">
    <property type="entry name" value="CellSynth/LPSAsmb/PSIAsmb"/>
</dbReference>
<keyword evidence="6" id="KW-1185">Reference proteome</keyword>
<evidence type="ECO:0000256" key="2">
    <source>
        <dbReference type="ARBA" id="ARBA00022803"/>
    </source>
</evidence>
<dbReference type="EMBL" id="JALHLG010000089">
    <property type="protein sequence ID" value="MCJ2189275.1"/>
    <property type="molecule type" value="Genomic_DNA"/>
</dbReference>
<dbReference type="Gene3D" id="1.25.40.10">
    <property type="entry name" value="Tetratricopeptide repeat domain"/>
    <property type="match status" value="2"/>
</dbReference>
<dbReference type="PROSITE" id="PS50005">
    <property type="entry name" value="TPR"/>
    <property type="match status" value="1"/>
</dbReference>
<keyword evidence="2 3" id="KW-0802">TPR repeat</keyword>
<dbReference type="SUPFAM" id="SSF48452">
    <property type="entry name" value="TPR-like"/>
    <property type="match status" value="1"/>
</dbReference>
<proteinExistence type="predicted"/>
<evidence type="ECO:0000259" key="4">
    <source>
        <dbReference type="Pfam" id="PF20698"/>
    </source>
</evidence>
<feature type="repeat" description="TPR" evidence="3">
    <location>
        <begin position="273"/>
        <end position="306"/>
    </location>
</feature>
<dbReference type="PANTHER" id="PTHR45586:SF1">
    <property type="entry name" value="LIPOPOLYSACCHARIDE ASSEMBLY PROTEIN B"/>
    <property type="match status" value="1"/>
</dbReference>
<evidence type="ECO:0000256" key="3">
    <source>
        <dbReference type="PROSITE-ProRule" id="PRU00339"/>
    </source>
</evidence>
<sequence>MNDEESKSSIEDVSGTDPSVVAARLPPLTRMGFECPKPKNWQDFQRACVALFREELKDPHAQEYGRHGQKQRGIDILGRRNGDPDHFVGIQCRRVQKPLAEKKIEEDCRAALTIQAGIREIIFATTAPVDTGATDAAISVEKKLRKEGHNVTVALYGWEALQDLIAMHPNASAVFNPALYASATTQQLVTPELVGAFAAQVGQQLAQNLQTGMSFRPVDPGTDEKAAEDPALHAKIDVLRDLFLKDHQTLSAQRLLTELQEATSAVDRPWAAFRLETNLGSIDMELGREQEAAQRFERAFALRPGDSHAVANLALARTIQGRASEAIPLAQHALTMSPRADSAVAYLLQAAARSDWQGDPESLIPDDLKNSLAAAFGLAEFMRRRDLPGWAERTIELYRQHPSSEELKRANGVAVLELAIRHDAMIIGGTPAVSMVQINAAADDVKEVAERFLDIDYKHDHDLRAFISNAAVLLRIAGREKEAEALLVKALGKVPDEPHLTLLLAVIHLARGQQDAALGLLEGTKDPESRMVRAELLANKDPDRALKEVLAVQVPEENARLTRLRFRLIGEIALAAHKQEEIAIAAAGLRTKVGDPFAAELLETRAKLSELGPEAGHQSTQLNALVSRLSPDTDIVTRYDLAYTLMQAGSPASTVTVLEGYIDLNRHSEPGELYLQALAAARHDAEFDLALANAAPELRDHPNLLWTRAARAWNMGDLEAAYSAINKLTEIQPDNAGAALFKIDILARADRITDLAAELDKPLEALDWKRLEDQIRLSGLLAHFGQLDRGIRLAYKLFLSHRDTARAWLSLSSIVLDQGRNLQDKRWDMPAVANHAAIDMTYDDGESRLIIIEPDPELRKLDPDAYEPQHPLVQRLMGAIVGTAVQDDVGRTATVTTLRHKYIARFHVILDDFQKRFPTVAGFRRINIDASTPKGLEPLLNAAKARHDWIEDEQRHYLAGEWPIGLLAYRVGADPIEASAGVVAAGYKLQVATGNHADVQAAGQALIDGAGQGLTLDLAAFWTSWRLQALNALESAFGPIHVPQSVVDRLRTRRDQFDAAISDGIHGAQYQDGMLVMTHIAPDEVRSQRDDIVASLAWLEAHANVCPLIVSDTMPEHLKDEIRSGRSDLFDAIAIATSTGTILISDDLFTRHASGLLTGQQGAWTQMALRVAHEKGAVDFDTYLRWLADLIEGGHSYLGVTGEALAYSAAMDAKNGKVPGRILTLISSAIGGVNAEPRSHLAACMSCLSDWWNDPAAITYRQPATGHLLRQLVRGRKDYREILRTLVNACDRAPGIREYIFGWLRGHFLKV</sequence>
<comment type="caution">
    <text evidence="5">The sequence shown here is derived from an EMBL/GenBank/DDBJ whole genome shotgun (WGS) entry which is preliminary data.</text>
</comment>
<evidence type="ECO:0000313" key="6">
    <source>
        <dbReference type="Proteomes" id="UP001202281"/>
    </source>
</evidence>
<dbReference type="RefSeq" id="WP_243924687.1">
    <property type="nucleotide sequence ID" value="NZ_JALHLG010000089.1"/>
</dbReference>
<dbReference type="InterPro" id="IPR048987">
    <property type="entry name" value="PIN-TPR-GreABC"/>
</dbReference>
<reference evidence="5 6" key="1">
    <citation type="submission" date="2022-04" db="EMBL/GenBank/DDBJ databases">
        <title>Identification of a novel bacterium isolated from mangrove sediments.</title>
        <authorList>
            <person name="Pan X."/>
        </authorList>
    </citation>
    <scope>NUCLEOTIDE SEQUENCE [LARGE SCALE GENOMIC DNA]</scope>
    <source>
        <strain evidence="5 6">B2638</strain>
    </source>
</reference>
<feature type="domain" description="PIN" evidence="4">
    <location>
        <begin position="1016"/>
        <end position="1151"/>
    </location>
</feature>
<dbReference type="InterPro" id="IPR019734">
    <property type="entry name" value="TPR_rpt"/>
</dbReference>
<accession>A0ABT0BW23</accession>
<keyword evidence="1" id="KW-0677">Repeat</keyword>
<dbReference type="Pfam" id="PF20698">
    <property type="entry name" value="PIN-TPR-GreABC"/>
    <property type="match status" value="1"/>
</dbReference>
<gene>
    <name evidence="5" type="ORF">MTR66_21035</name>
</gene>
<dbReference type="InterPro" id="IPR011990">
    <property type="entry name" value="TPR-like_helical_dom_sf"/>
</dbReference>
<evidence type="ECO:0000256" key="1">
    <source>
        <dbReference type="ARBA" id="ARBA00022737"/>
    </source>
</evidence>
<dbReference type="Proteomes" id="UP001202281">
    <property type="component" value="Unassembled WGS sequence"/>
</dbReference>
<organism evidence="5 6">
    <name type="scientific">Novosphingobium beihaiensis</name>
    <dbReference type="NCBI Taxonomy" id="2930389"/>
    <lineage>
        <taxon>Bacteria</taxon>
        <taxon>Pseudomonadati</taxon>
        <taxon>Pseudomonadota</taxon>
        <taxon>Alphaproteobacteria</taxon>
        <taxon>Sphingomonadales</taxon>
        <taxon>Sphingomonadaceae</taxon>
        <taxon>Novosphingobium</taxon>
    </lineage>
</organism>
<protein>
    <recommendedName>
        <fullName evidence="4">PIN domain-containing protein</fullName>
    </recommendedName>
</protein>
<dbReference type="PANTHER" id="PTHR45586">
    <property type="entry name" value="TPR REPEAT-CONTAINING PROTEIN PA4667"/>
    <property type="match status" value="1"/>
</dbReference>
<name>A0ABT0BW23_9SPHN</name>